<evidence type="ECO:0000256" key="1">
    <source>
        <dbReference type="SAM" id="MobiDB-lite"/>
    </source>
</evidence>
<protein>
    <submittedName>
        <fullName evidence="3">Helix-turn-helix transcriptional regulator</fullName>
    </submittedName>
</protein>
<gene>
    <name evidence="3" type="ORF">G6N77_01600</name>
</gene>
<dbReference type="EMBL" id="JAAKZI010000002">
    <property type="protein sequence ID" value="NGN82163.1"/>
    <property type="molecule type" value="Genomic_DNA"/>
</dbReference>
<dbReference type="Proteomes" id="UP000479226">
    <property type="component" value="Unassembled WGS sequence"/>
</dbReference>
<dbReference type="SUPFAM" id="SSF47413">
    <property type="entry name" value="lambda repressor-like DNA-binding domains"/>
    <property type="match status" value="1"/>
</dbReference>
<dbReference type="CDD" id="cd00093">
    <property type="entry name" value="HTH_XRE"/>
    <property type="match status" value="1"/>
</dbReference>
<proteinExistence type="predicted"/>
<dbReference type="InterPro" id="IPR010982">
    <property type="entry name" value="Lambda_DNA-bd_dom_sf"/>
</dbReference>
<dbReference type="Pfam" id="PF01381">
    <property type="entry name" value="HTH_3"/>
    <property type="match status" value="1"/>
</dbReference>
<comment type="caution">
    <text evidence="3">The sequence shown here is derived from an EMBL/GenBank/DDBJ whole genome shotgun (WGS) entry which is preliminary data.</text>
</comment>
<organism evidence="3 4">
    <name type="scientific">Arthrobacter silviterrae</name>
    <dbReference type="NCBI Taxonomy" id="2026658"/>
    <lineage>
        <taxon>Bacteria</taxon>
        <taxon>Bacillati</taxon>
        <taxon>Actinomycetota</taxon>
        <taxon>Actinomycetes</taxon>
        <taxon>Micrococcales</taxon>
        <taxon>Micrococcaceae</taxon>
        <taxon>Arthrobacter</taxon>
    </lineage>
</organism>
<evidence type="ECO:0000313" key="4">
    <source>
        <dbReference type="Proteomes" id="UP000479226"/>
    </source>
</evidence>
<dbReference type="PROSITE" id="PS50943">
    <property type="entry name" value="HTH_CROC1"/>
    <property type="match status" value="1"/>
</dbReference>
<feature type="domain" description="HTH cro/C1-type" evidence="2">
    <location>
        <begin position="29"/>
        <end position="82"/>
    </location>
</feature>
<sequence>MYQYQVHNHGVERVAMTSTPTTTRVGASLRARRISLGLSQSGLSDQLGISRARISAMENGVFGNARLLFEVSEALGLDIFLLAREEKVAREIRHNQESQQGTTRGTRVKRTSRG</sequence>
<evidence type="ECO:0000259" key="2">
    <source>
        <dbReference type="PROSITE" id="PS50943"/>
    </source>
</evidence>
<dbReference type="Gene3D" id="1.10.260.40">
    <property type="entry name" value="lambda repressor-like DNA-binding domains"/>
    <property type="match status" value="1"/>
</dbReference>
<reference evidence="3 4" key="1">
    <citation type="submission" date="2020-02" db="EMBL/GenBank/DDBJ databases">
        <title>Genome sequence of the type strain DSM 27180 of Arthrobacter silviterrae.</title>
        <authorList>
            <person name="Gao J."/>
            <person name="Sun J."/>
        </authorList>
    </citation>
    <scope>NUCLEOTIDE SEQUENCE [LARGE SCALE GENOMIC DNA]</scope>
    <source>
        <strain evidence="3 4">DSM 27180</strain>
    </source>
</reference>
<feature type="region of interest" description="Disordered" evidence="1">
    <location>
        <begin position="91"/>
        <end position="114"/>
    </location>
</feature>
<dbReference type="InterPro" id="IPR001387">
    <property type="entry name" value="Cro/C1-type_HTH"/>
</dbReference>
<accession>A0ABX0D602</accession>
<dbReference type="SMART" id="SM00530">
    <property type="entry name" value="HTH_XRE"/>
    <property type="match status" value="1"/>
</dbReference>
<name>A0ABX0D602_9MICC</name>
<keyword evidence="4" id="KW-1185">Reference proteome</keyword>
<evidence type="ECO:0000313" key="3">
    <source>
        <dbReference type="EMBL" id="NGN82163.1"/>
    </source>
</evidence>
<dbReference type="RefSeq" id="WP_165180263.1">
    <property type="nucleotide sequence ID" value="NZ_JAUSVG010000001.1"/>
</dbReference>